<name>A0A2K1KKF0_PHYPA</name>
<dbReference type="Proteomes" id="UP000006727">
    <property type="component" value="Chromosome 5"/>
</dbReference>
<dbReference type="InParanoid" id="A0A2K1KKF0"/>
<dbReference type="EMBL" id="ABEU02000005">
    <property type="protein sequence ID" value="PNR54245.1"/>
    <property type="molecule type" value="Genomic_DNA"/>
</dbReference>
<reference evidence="1 3" key="2">
    <citation type="journal article" date="2018" name="Plant J.">
        <title>The Physcomitrella patens chromosome-scale assembly reveals moss genome structure and evolution.</title>
        <authorList>
            <person name="Lang D."/>
            <person name="Ullrich K.K."/>
            <person name="Murat F."/>
            <person name="Fuchs J."/>
            <person name="Jenkins J."/>
            <person name="Haas F.B."/>
            <person name="Piednoel M."/>
            <person name="Gundlach H."/>
            <person name="Van Bel M."/>
            <person name="Meyberg R."/>
            <person name="Vives C."/>
            <person name="Morata J."/>
            <person name="Symeonidi A."/>
            <person name="Hiss M."/>
            <person name="Muchero W."/>
            <person name="Kamisugi Y."/>
            <person name="Saleh O."/>
            <person name="Blanc G."/>
            <person name="Decker E.L."/>
            <person name="van Gessel N."/>
            <person name="Grimwood J."/>
            <person name="Hayes R.D."/>
            <person name="Graham S.W."/>
            <person name="Gunter L.E."/>
            <person name="McDaniel S.F."/>
            <person name="Hoernstein S.N.W."/>
            <person name="Larsson A."/>
            <person name="Li F.W."/>
            <person name="Perroud P.F."/>
            <person name="Phillips J."/>
            <person name="Ranjan P."/>
            <person name="Rokshar D.S."/>
            <person name="Rothfels C.J."/>
            <person name="Schneider L."/>
            <person name="Shu S."/>
            <person name="Stevenson D.W."/>
            <person name="Thummler F."/>
            <person name="Tillich M."/>
            <person name="Villarreal Aguilar J.C."/>
            <person name="Widiez T."/>
            <person name="Wong G.K."/>
            <person name="Wymore A."/>
            <person name="Zhang Y."/>
            <person name="Zimmer A.D."/>
            <person name="Quatrano R.S."/>
            <person name="Mayer K.F.X."/>
            <person name="Goodstein D."/>
            <person name="Casacuberta J.M."/>
            <person name="Vandepoele K."/>
            <person name="Reski R."/>
            <person name="Cuming A.C."/>
            <person name="Tuskan G.A."/>
            <person name="Maumus F."/>
            <person name="Salse J."/>
            <person name="Schmutz J."/>
            <person name="Rensing S.A."/>
        </authorList>
    </citation>
    <scope>NUCLEOTIDE SEQUENCE [LARGE SCALE GENOMIC DNA]</scope>
    <source>
        <strain evidence="2 3">cv. Gransden 2004</strain>
    </source>
</reference>
<dbReference type="Gramene" id="Pp3c5_20220V3.3">
    <property type="protein sequence ID" value="PAC:32955394.CDS.1"/>
    <property type="gene ID" value="Pp3c5_20220"/>
</dbReference>
<keyword evidence="3" id="KW-1185">Reference proteome</keyword>
<reference evidence="2" key="3">
    <citation type="submission" date="2020-12" db="UniProtKB">
        <authorList>
            <consortium name="EnsemblPlants"/>
        </authorList>
    </citation>
    <scope>IDENTIFICATION</scope>
</reference>
<proteinExistence type="predicted"/>
<gene>
    <name evidence="1" type="ORF">PHYPA_007922</name>
</gene>
<dbReference type="EnsemblPlants" id="Pp3c5_20220V3.3">
    <property type="protein sequence ID" value="PAC:32955394.CDS.1"/>
    <property type="gene ID" value="Pp3c5_20220"/>
</dbReference>
<dbReference type="Gramene" id="Pp3c5_20220V3.2">
    <property type="protein sequence ID" value="PAC:32955393.CDS.1"/>
    <property type="gene ID" value="Pp3c5_20220"/>
</dbReference>
<dbReference type="AlphaFoldDB" id="A0A2K1KKF0"/>
<protein>
    <submittedName>
        <fullName evidence="1 2">Uncharacterized protein</fullName>
    </submittedName>
</protein>
<evidence type="ECO:0000313" key="3">
    <source>
        <dbReference type="Proteomes" id="UP000006727"/>
    </source>
</evidence>
<organism evidence="1">
    <name type="scientific">Physcomitrium patens</name>
    <name type="common">Spreading-leaved earth moss</name>
    <name type="synonym">Physcomitrella patens</name>
    <dbReference type="NCBI Taxonomy" id="3218"/>
    <lineage>
        <taxon>Eukaryota</taxon>
        <taxon>Viridiplantae</taxon>
        <taxon>Streptophyta</taxon>
        <taxon>Embryophyta</taxon>
        <taxon>Bryophyta</taxon>
        <taxon>Bryophytina</taxon>
        <taxon>Bryopsida</taxon>
        <taxon>Funariidae</taxon>
        <taxon>Funariales</taxon>
        <taxon>Funariaceae</taxon>
        <taxon>Physcomitrium</taxon>
    </lineage>
</organism>
<accession>A0A2K1KKF0</accession>
<dbReference type="EnsemblPlants" id="Pp3c5_20220V3.2">
    <property type="protein sequence ID" value="PAC:32955393.CDS.1"/>
    <property type="gene ID" value="Pp3c5_20220"/>
</dbReference>
<reference evidence="1 3" key="1">
    <citation type="journal article" date="2008" name="Science">
        <title>The Physcomitrella genome reveals evolutionary insights into the conquest of land by plants.</title>
        <authorList>
            <person name="Rensing S."/>
            <person name="Lang D."/>
            <person name="Zimmer A."/>
            <person name="Terry A."/>
            <person name="Salamov A."/>
            <person name="Shapiro H."/>
            <person name="Nishiyama T."/>
            <person name="Perroud P.-F."/>
            <person name="Lindquist E."/>
            <person name="Kamisugi Y."/>
            <person name="Tanahashi T."/>
            <person name="Sakakibara K."/>
            <person name="Fujita T."/>
            <person name="Oishi K."/>
            <person name="Shin-I T."/>
            <person name="Kuroki Y."/>
            <person name="Toyoda A."/>
            <person name="Suzuki Y."/>
            <person name="Hashimoto A."/>
            <person name="Yamaguchi K."/>
            <person name="Sugano A."/>
            <person name="Kohara Y."/>
            <person name="Fujiyama A."/>
            <person name="Anterola A."/>
            <person name="Aoki S."/>
            <person name="Ashton N."/>
            <person name="Barbazuk W.B."/>
            <person name="Barker E."/>
            <person name="Bennetzen J."/>
            <person name="Bezanilla M."/>
            <person name="Blankenship R."/>
            <person name="Cho S.H."/>
            <person name="Dutcher S."/>
            <person name="Estelle M."/>
            <person name="Fawcett J.A."/>
            <person name="Gundlach H."/>
            <person name="Hanada K."/>
            <person name="Heyl A."/>
            <person name="Hicks K.A."/>
            <person name="Hugh J."/>
            <person name="Lohr M."/>
            <person name="Mayer K."/>
            <person name="Melkozernov A."/>
            <person name="Murata T."/>
            <person name="Nelson D."/>
            <person name="Pils B."/>
            <person name="Prigge M."/>
            <person name="Reiss B."/>
            <person name="Renner T."/>
            <person name="Rombauts S."/>
            <person name="Rushton P."/>
            <person name="Sanderfoot A."/>
            <person name="Schween G."/>
            <person name="Shiu S.-H."/>
            <person name="Stueber K."/>
            <person name="Theodoulou F.L."/>
            <person name="Tu H."/>
            <person name="Van de Peer Y."/>
            <person name="Verrier P.J."/>
            <person name="Waters E."/>
            <person name="Wood A."/>
            <person name="Yang L."/>
            <person name="Cove D."/>
            <person name="Cuming A."/>
            <person name="Hasebe M."/>
            <person name="Lucas S."/>
            <person name="Mishler D.B."/>
            <person name="Reski R."/>
            <person name="Grigoriev I."/>
            <person name="Quatrano R.S."/>
            <person name="Boore J.L."/>
        </authorList>
    </citation>
    <scope>NUCLEOTIDE SEQUENCE [LARGE SCALE GENOMIC DNA]</scope>
    <source>
        <strain evidence="2 3">cv. Gransden 2004</strain>
    </source>
</reference>
<evidence type="ECO:0000313" key="1">
    <source>
        <dbReference type="EMBL" id="PNR54245.1"/>
    </source>
</evidence>
<sequence length="110" mass="11922">MLVPSSMDVGVRFLPLGAIGQGQTLQCTLTRPAALTNCCTCSDSVCFFHEIEIVGSDHSPCLVHRWLIHSCTGQRIFVGPGNSFGQPCGKSGPLRLWKSPWKCPPLGKPR</sequence>
<dbReference type="Gramene" id="Pp3c5_20220V3.1">
    <property type="protein sequence ID" value="PAC:32955392.CDS.1"/>
    <property type="gene ID" value="Pp3c5_20220"/>
</dbReference>
<dbReference type="EnsemblPlants" id="Pp3c5_20220V3.1">
    <property type="protein sequence ID" value="PAC:32955392.CDS.1"/>
    <property type="gene ID" value="Pp3c5_20220"/>
</dbReference>
<evidence type="ECO:0000313" key="2">
    <source>
        <dbReference type="EnsemblPlants" id="PAC:32955392.CDS.1"/>
    </source>
</evidence>